<keyword evidence="2" id="KW-0639">Primosome</keyword>
<dbReference type="Gene3D" id="3.40.50.300">
    <property type="entry name" value="P-loop containing nucleotide triphosphate hydrolases"/>
    <property type="match status" value="1"/>
</dbReference>
<organism evidence="13 14">
    <name type="scientific">Pantoea coffeiphila</name>
    <dbReference type="NCBI Taxonomy" id="1465635"/>
    <lineage>
        <taxon>Bacteria</taxon>
        <taxon>Pseudomonadati</taxon>
        <taxon>Pseudomonadota</taxon>
        <taxon>Gammaproteobacteria</taxon>
        <taxon>Enterobacterales</taxon>
        <taxon>Erwiniaceae</taxon>
        <taxon>Pantoea</taxon>
    </lineage>
</organism>
<dbReference type="GO" id="GO:0006269">
    <property type="term" value="P:DNA replication, synthesis of primer"/>
    <property type="evidence" value="ECO:0007669"/>
    <property type="project" value="UniProtKB-KW"/>
</dbReference>
<evidence type="ECO:0000256" key="1">
    <source>
        <dbReference type="ARBA" id="ARBA00008428"/>
    </source>
</evidence>
<evidence type="ECO:0000256" key="4">
    <source>
        <dbReference type="ARBA" id="ARBA00022741"/>
    </source>
</evidence>
<comment type="caution">
    <text evidence="13">The sequence shown here is derived from an EMBL/GenBank/DDBJ whole genome shotgun (WGS) entry which is preliminary data.</text>
</comment>
<evidence type="ECO:0000259" key="12">
    <source>
        <dbReference type="PROSITE" id="PS51199"/>
    </source>
</evidence>
<gene>
    <name evidence="13" type="ORF">CQW29_22825</name>
</gene>
<dbReference type="Pfam" id="PF03796">
    <property type="entry name" value="DnaB_C"/>
    <property type="match status" value="1"/>
</dbReference>
<evidence type="ECO:0000256" key="2">
    <source>
        <dbReference type="ARBA" id="ARBA00022515"/>
    </source>
</evidence>
<reference evidence="13 14" key="1">
    <citation type="submission" date="2017-10" db="EMBL/GenBank/DDBJ databases">
        <title>Draft genome of two endophytic bacteria isolated from 'guarana' Paullinia cupana (Mart.) Ducke.</title>
        <authorList>
            <person name="Siqueira K.A."/>
            <person name="Liotti R.G."/>
            <person name="Mendes T.A."/>
            <person name="Soares M.A."/>
        </authorList>
    </citation>
    <scope>NUCLEOTIDE SEQUENCE [LARGE SCALE GENOMIC DNA]</scope>
    <source>
        <strain evidence="13 14">342</strain>
    </source>
</reference>
<dbReference type="GO" id="GO:0016787">
    <property type="term" value="F:hydrolase activity"/>
    <property type="evidence" value="ECO:0007669"/>
    <property type="project" value="UniProtKB-KW"/>
</dbReference>
<accession>A0A2S9I5Q1</accession>
<dbReference type="PANTHER" id="PTHR30153">
    <property type="entry name" value="REPLICATIVE DNA HELICASE DNAB"/>
    <property type="match status" value="1"/>
</dbReference>
<dbReference type="Gene3D" id="1.10.860.10">
    <property type="entry name" value="DNAb Helicase, Chain A"/>
    <property type="match status" value="1"/>
</dbReference>
<evidence type="ECO:0000256" key="9">
    <source>
        <dbReference type="ARBA" id="ARBA00023235"/>
    </source>
</evidence>
<dbReference type="PROSITE" id="PS51199">
    <property type="entry name" value="SF4_HELICASE"/>
    <property type="match status" value="1"/>
</dbReference>
<dbReference type="Pfam" id="PF00772">
    <property type="entry name" value="DnaB"/>
    <property type="match status" value="1"/>
</dbReference>
<evidence type="ECO:0000256" key="3">
    <source>
        <dbReference type="ARBA" id="ARBA00022705"/>
    </source>
</evidence>
<evidence type="ECO:0000256" key="5">
    <source>
        <dbReference type="ARBA" id="ARBA00022801"/>
    </source>
</evidence>
<keyword evidence="8" id="KW-0238">DNA-binding</keyword>
<dbReference type="InterPro" id="IPR027417">
    <property type="entry name" value="P-loop_NTPase"/>
</dbReference>
<keyword evidence="6 13" id="KW-0347">Helicase</keyword>
<protein>
    <recommendedName>
        <fullName evidence="10">DNA 5'-3' helicase</fullName>
        <ecNumber evidence="10">5.6.2.3</ecNumber>
    </recommendedName>
</protein>
<dbReference type="AlphaFoldDB" id="A0A2S9I5Q1"/>
<keyword evidence="14" id="KW-1185">Reference proteome</keyword>
<sequence length="458" mass="50773">MSDLYLEASVIGALLNAGLTPDASDVLNTLDPAAFTNPFYFKLYGEIKRQAIQRKMIDALLVADAMGDGPGVFADVMETAKVVPSSANLKGYAKSLGEKFMIRSFVALMEANYDSITLANNHDQALENIRAFTSQVLTIGRPDDEVVPVHIDELMGAYVDVLERRVTNGEESDTLKTGIYELDEITGGMNDEDFVVVAARPGMGKTEFALKVAEGVASSERVMGDHKVRRGVLIFTMEMSNQQVIERQIAGASNMPVSSLRKPSRMHDEDWGRVSMGIQRLTGLDVWLVDAANLTIEQIRSIAERHKRKFPGLSLILVDYLGLIKKPRAERNDLAIAVISGGLKNMAKELKTPVLSLSQLSRDVEKRPNKRPVNADLRDGGSIEQDADSIIMLYRDAVYNENSLAARFAEIIVTKNRFGELGTVYQEFRNGHFHDTNQDEARRICTEKASAGQRQREF</sequence>
<dbReference type="EMBL" id="PDET01000022">
    <property type="protein sequence ID" value="PRD13110.1"/>
    <property type="molecule type" value="Genomic_DNA"/>
</dbReference>
<evidence type="ECO:0000256" key="7">
    <source>
        <dbReference type="ARBA" id="ARBA00022840"/>
    </source>
</evidence>
<feature type="domain" description="SF4 helicase" evidence="12">
    <location>
        <begin position="168"/>
        <end position="442"/>
    </location>
</feature>
<keyword evidence="5" id="KW-0378">Hydrolase</keyword>
<name>A0A2S9I5Q1_9GAMM</name>
<dbReference type="OrthoDB" id="6530962at2"/>
<keyword evidence="4" id="KW-0547">Nucleotide-binding</keyword>
<dbReference type="InterPro" id="IPR016136">
    <property type="entry name" value="DNA_helicase_N/primase_C"/>
</dbReference>
<comment type="similarity">
    <text evidence="1">Belongs to the helicase family. DnaB subfamily.</text>
</comment>
<keyword evidence="7" id="KW-0067">ATP-binding</keyword>
<evidence type="ECO:0000313" key="13">
    <source>
        <dbReference type="EMBL" id="PRD13110.1"/>
    </source>
</evidence>
<dbReference type="EC" id="5.6.2.3" evidence="10"/>
<dbReference type="GO" id="GO:0005829">
    <property type="term" value="C:cytosol"/>
    <property type="evidence" value="ECO:0007669"/>
    <property type="project" value="TreeGrafter"/>
</dbReference>
<dbReference type="InterPro" id="IPR036185">
    <property type="entry name" value="DNA_heli_DnaB-like_N_sf"/>
</dbReference>
<evidence type="ECO:0000313" key="14">
    <source>
        <dbReference type="Proteomes" id="UP000239181"/>
    </source>
</evidence>
<keyword evidence="9" id="KW-0413">Isomerase</keyword>
<dbReference type="Proteomes" id="UP000239181">
    <property type="component" value="Unassembled WGS sequence"/>
</dbReference>
<evidence type="ECO:0000256" key="6">
    <source>
        <dbReference type="ARBA" id="ARBA00022806"/>
    </source>
</evidence>
<comment type="catalytic activity">
    <reaction evidence="11">
        <text>ATP + H2O = ADP + phosphate + H(+)</text>
        <dbReference type="Rhea" id="RHEA:13065"/>
        <dbReference type="ChEBI" id="CHEBI:15377"/>
        <dbReference type="ChEBI" id="CHEBI:15378"/>
        <dbReference type="ChEBI" id="CHEBI:30616"/>
        <dbReference type="ChEBI" id="CHEBI:43474"/>
        <dbReference type="ChEBI" id="CHEBI:456216"/>
        <dbReference type="EC" id="5.6.2.3"/>
    </reaction>
</comment>
<evidence type="ECO:0000256" key="11">
    <source>
        <dbReference type="ARBA" id="ARBA00048954"/>
    </source>
</evidence>
<dbReference type="RefSeq" id="WP_105595041.1">
    <property type="nucleotide sequence ID" value="NZ_PDET01000022.1"/>
</dbReference>
<dbReference type="InterPro" id="IPR007694">
    <property type="entry name" value="DNA_helicase_DnaB-like_C"/>
</dbReference>
<dbReference type="SUPFAM" id="SSF52540">
    <property type="entry name" value="P-loop containing nucleoside triphosphate hydrolases"/>
    <property type="match status" value="1"/>
</dbReference>
<dbReference type="CDD" id="cd00984">
    <property type="entry name" value="DnaB_C"/>
    <property type="match status" value="1"/>
</dbReference>
<dbReference type="PANTHER" id="PTHR30153:SF2">
    <property type="entry name" value="REPLICATIVE DNA HELICASE"/>
    <property type="match status" value="1"/>
</dbReference>
<proteinExistence type="inferred from homology"/>
<keyword evidence="3" id="KW-0235">DNA replication</keyword>
<dbReference type="SUPFAM" id="SSF48024">
    <property type="entry name" value="N-terminal domain of DnaB helicase"/>
    <property type="match status" value="1"/>
</dbReference>
<dbReference type="InterPro" id="IPR007693">
    <property type="entry name" value="DNA_helicase_DnaB-like_N"/>
</dbReference>
<dbReference type="GO" id="GO:0003677">
    <property type="term" value="F:DNA binding"/>
    <property type="evidence" value="ECO:0007669"/>
    <property type="project" value="UniProtKB-KW"/>
</dbReference>
<dbReference type="GO" id="GO:1990077">
    <property type="term" value="C:primosome complex"/>
    <property type="evidence" value="ECO:0007669"/>
    <property type="project" value="UniProtKB-KW"/>
</dbReference>
<dbReference type="GO" id="GO:0005524">
    <property type="term" value="F:ATP binding"/>
    <property type="evidence" value="ECO:0007669"/>
    <property type="project" value="UniProtKB-KW"/>
</dbReference>
<dbReference type="GO" id="GO:0043139">
    <property type="term" value="F:5'-3' DNA helicase activity"/>
    <property type="evidence" value="ECO:0007669"/>
    <property type="project" value="UniProtKB-EC"/>
</dbReference>
<evidence type="ECO:0000256" key="8">
    <source>
        <dbReference type="ARBA" id="ARBA00023125"/>
    </source>
</evidence>
<evidence type="ECO:0000256" key="10">
    <source>
        <dbReference type="ARBA" id="ARBA00044969"/>
    </source>
</evidence>